<keyword evidence="7 9" id="KW-0862">Zinc</keyword>
<dbReference type="PANTHER" id="PTHR11804">
    <property type="entry name" value="PROTEASE M3 THIMET OLIGOPEPTIDASE-RELATED"/>
    <property type="match status" value="1"/>
</dbReference>
<evidence type="ECO:0000256" key="7">
    <source>
        <dbReference type="ARBA" id="ARBA00022833"/>
    </source>
</evidence>
<evidence type="ECO:0000256" key="3">
    <source>
        <dbReference type="ARBA" id="ARBA00022490"/>
    </source>
</evidence>
<dbReference type="InParanoid" id="A0A2T3BB15"/>
<evidence type="ECO:0000259" key="10">
    <source>
        <dbReference type="Pfam" id="PF01432"/>
    </source>
</evidence>
<keyword evidence="5 9" id="KW-0479">Metal-binding</keyword>
<dbReference type="GO" id="GO:0046872">
    <property type="term" value="F:metal ion binding"/>
    <property type="evidence" value="ECO:0007669"/>
    <property type="project" value="UniProtKB-UniRule"/>
</dbReference>
<dbReference type="InterPro" id="IPR024079">
    <property type="entry name" value="MetalloPept_cat_dom_sf"/>
</dbReference>
<keyword evidence="6 9" id="KW-0378">Hydrolase</keyword>
<evidence type="ECO:0000313" key="12">
    <source>
        <dbReference type="Proteomes" id="UP000241818"/>
    </source>
</evidence>
<keyword evidence="8 9" id="KW-0482">Metalloprotease</keyword>
<dbReference type="Gene3D" id="3.40.390.10">
    <property type="entry name" value="Collagenase (Catalytic Domain)"/>
    <property type="match status" value="1"/>
</dbReference>
<comment type="subcellular location">
    <subcellularLocation>
        <location evidence="1">Cytoplasm</location>
    </subcellularLocation>
</comment>
<dbReference type="AlphaFoldDB" id="A0A2T3BB15"/>
<dbReference type="Gene3D" id="1.20.1050.40">
    <property type="entry name" value="Endopeptidase. Chain P, domain 1"/>
    <property type="match status" value="1"/>
</dbReference>
<evidence type="ECO:0000313" key="11">
    <source>
        <dbReference type="EMBL" id="PSS25515.1"/>
    </source>
</evidence>
<evidence type="ECO:0000256" key="1">
    <source>
        <dbReference type="ARBA" id="ARBA00004496"/>
    </source>
</evidence>
<organism evidence="11 12">
    <name type="scientific">Amorphotheca resinae ATCC 22711</name>
    <dbReference type="NCBI Taxonomy" id="857342"/>
    <lineage>
        <taxon>Eukaryota</taxon>
        <taxon>Fungi</taxon>
        <taxon>Dikarya</taxon>
        <taxon>Ascomycota</taxon>
        <taxon>Pezizomycotina</taxon>
        <taxon>Leotiomycetes</taxon>
        <taxon>Helotiales</taxon>
        <taxon>Amorphothecaceae</taxon>
        <taxon>Amorphotheca</taxon>
    </lineage>
</organism>
<evidence type="ECO:0000256" key="5">
    <source>
        <dbReference type="ARBA" id="ARBA00022723"/>
    </source>
</evidence>
<dbReference type="Proteomes" id="UP000241818">
    <property type="component" value="Unassembled WGS sequence"/>
</dbReference>
<evidence type="ECO:0000256" key="2">
    <source>
        <dbReference type="ARBA" id="ARBA00006040"/>
    </source>
</evidence>
<comment type="similarity">
    <text evidence="2 9">Belongs to the peptidase M3 family.</text>
</comment>
<feature type="domain" description="Peptidase M3A/M3B catalytic" evidence="10">
    <location>
        <begin position="225"/>
        <end position="696"/>
    </location>
</feature>
<dbReference type="Gene3D" id="1.10.1370.10">
    <property type="entry name" value="Neurolysin, domain 3"/>
    <property type="match status" value="1"/>
</dbReference>
<dbReference type="InterPro" id="IPR001567">
    <property type="entry name" value="Pept_M3A_M3B_dom"/>
</dbReference>
<dbReference type="Pfam" id="PF01432">
    <property type="entry name" value="Peptidase_M3"/>
    <property type="match status" value="1"/>
</dbReference>
<sequence length="700" mass="79308">MARKQYRTPPQAPPSFTATSTSLIDDARSICSNTRTLLDKIAAEVTPETATFENVILPIAEDENTAGLQSRIIGFYQAVSGDPTLRAASSEAEEIIDDFSIEASMREDIFKLVDAAYKKNEKLDAESRRLLEKERKSYIKNGLGIPAGPQRDRFKEIKKRLSQIAIEFQKNLNEELGGIWFSKAELAGVPDDVLQGLEKGTGDNEGKLRLTFKYPDLFPTLKFALNPETRKTVFISNENKCNQNAKLFSEAIILRDEAARLLGYPNWASFRIEDKMSKTPKTVNDFLDDLRVQLAPGGEKETSHLKEIKAEDLKARGLENTNDGNYYLWDHRFYNRLMVEKEFSIDEQKIAEYFPLQSTIEGMLGIFEELMGFVFVEVQPEDRAKLSENGVDDISWHEDVKIFTVWDDEEEGGSFVGYLYLDLHPREGKYGHAANFSLQPGYLYPDGTRRYPATALVCNFSKPTATKPSLLKHDEVVTLFHELGHGIHDLAGRTKYSRFHGTSVVGDFVEAPSQMLENWCWTPSVLKSLSKHYKTGEQIPDELIDRQIAAKHVNDAIFNLRQLHFGIFDMTVHTPKSHEEAESINYSELYNNLRTQIAGLKGPEALGLKSDWGHGQATFGHLIGGYDAGYYGYLSSQVYSTDMFYSVFKKDPMSKKEGRRYRHMVLEKGGSQEEMKTLEDFLGRPPSTKAFYEDLGLVSK</sequence>
<dbReference type="GO" id="GO:0006518">
    <property type="term" value="P:peptide metabolic process"/>
    <property type="evidence" value="ECO:0007669"/>
    <property type="project" value="TreeGrafter"/>
</dbReference>
<evidence type="ECO:0000256" key="9">
    <source>
        <dbReference type="RuleBase" id="RU003435"/>
    </source>
</evidence>
<evidence type="ECO:0000256" key="6">
    <source>
        <dbReference type="ARBA" id="ARBA00022801"/>
    </source>
</evidence>
<dbReference type="GO" id="GO:0004222">
    <property type="term" value="F:metalloendopeptidase activity"/>
    <property type="evidence" value="ECO:0007669"/>
    <property type="project" value="InterPro"/>
</dbReference>
<dbReference type="GO" id="GO:0006508">
    <property type="term" value="P:proteolysis"/>
    <property type="evidence" value="ECO:0007669"/>
    <property type="project" value="UniProtKB-KW"/>
</dbReference>
<dbReference type="SUPFAM" id="SSF55486">
    <property type="entry name" value="Metalloproteases ('zincins'), catalytic domain"/>
    <property type="match status" value="1"/>
</dbReference>
<comment type="cofactor">
    <cofactor evidence="9">
        <name>Zn(2+)</name>
        <dbReference type="ChEBI" id="CHEBI:29105"/>
    </cofactor>
    <text evidence="9">Binds 1 zinc ion.</text>
</comment>
<keyword evidence="4 9" id="KW-0645">Protease</keyword>
<dbReference type="InterPro" id="IPR045090">
    <property type="entry name" value="Pept_M3A_M3B"/>
</dbReference>
<dbReference type="FunCoup" id="A0A2T3BB15">
    <property type="interactions" value="722"/>
</dbReference>
<dbReference type="GeneID" id="36572356"/>
<accession>A0A2T3BB15</accession>
<protein>
    <recommendedName>
        <fullName evidence="10">Peptidase M3A/M3B catalytic domain-containing protein</fullName>
    </recommendedName>
</protein>
<dbReference type="EMBL" id="KZ679007">
    <property type="protein sequence ID" value="PSS25515.1"/>
    <property type="molecule type" value="Genomic_DNA"/>
</dbReference>
<keyword evidence="12" id="KW-1185">Reference proteome</keyword>
<dbReference type="RefSeq" id="XP_024724114.1">
    <property type="nucleotide sequence ID" value="XM_024864275.1"/>
</dbReference>
<evidence type="ECO:0000256" key="4">
    <source>
        <dbReference type="ARBA" id="ARBA00022670"/>
    </source>
</evidence>
<dbReference type="STRING" id="857342.A0A2T3BB15"/>
<dbReference type="FunFam" id="1.20.1050.40:FF:000001">
    <property type="entry name" value="Thimet oligopeptidase 1"/>
    <property type="match status" value="1"/>
</dbReference>
<dbReference type="CDD" id="cd06455">
    <property type="entry name" value="M3A_TOP"/>
    <property type="match status" value="1"/>
</dbReference>
<dbReference type="GO" id="GO:0005758">
    <property type="term" value="C:mitochondrial intermembrane space"/>
    <property type="evidence" value="ECO:0007669"/>
    <property type="project" value="TreeGrafter"/>
</dbReference>
<dbReference type="PANTHER" id="PTHR11804:SF84">
    <property type="entry name" value="SACCHAROLYSIN"/>
    <property type="match status" value="1"/>
</dbReference>
<reference evidence="11 12" key="1">
    <citation type="journal article" date="2018" name="New Phytol.">
        <title>Comparative genomics and transcriptomics depict ericoid mycorrhizal fungi as versatile saprotrophs and plant mutualists.</title>
        <authorList>
            <person name="Martino E."/>
            <person name="Morin E."/>
            <person name="Grelet G.A."/>
            <person name="Kuo A."/>
            <person name="Kohler A."/>
            <person name="Daghino S."/>
            <person name="Barry K.W."/>
            <person name="Cichocki N."/>
            <person name="Clum A."/>
            <person name="Dockter R.B."/>
            <person name="Hainaut M."/>
            <person name="Kuo R.C."/>
            <person name="LaButti K."/>
            <person name="Lindahl B.D."/>
            <person name="Lindquist E.A."/>
            <person name="Lipzen A."/>
            <person name="Khouja H.R."/>
            <person name="Magnuson J."/>
            <person name="Murat C."/>
            <person name="Ohm R.A."/>
            <person name="Singer S.W."/>
            <person name="Spatafora J.W."/>
            <person name="Wang M."/>
            <person name="Veneault-Fourrey C."/>
            <person name="Henrissat B."/>
            <person name="Grigoriev I.V."/>
            <person name="Martin F.M."/>
            <person name="Perotto S."/>
        </authorList>
    </citation>
    <scope>NUCLEOTIDE SEQUENCE [LARGE SCALE GENOMIC DNA]</scope>
    <source>
        <strain evidence="11 12">ATCC 22711</strain>
    </source>
</reference>
<dbReference type="InterPro" id="IPR024080">
    <property type="entry name" value="Neurolysin/TOP_N"/>
</dbReference>
<name>A0A2T3BB15_AMORE</name>
<gene>
    <name evidence="11" type="ORF">M430DRAFT_203316</name>
</gene>
<evidence type="ECO:0000256" key="8">
    <source>
        <dbReference type="ARBA" id="ARBA00023049"/>
    </source>
</evidence>
<proteinExistence type="inferred from homology"/>
<dbReference type="InterPro" id="IPR024077">
    <property type="entry name" value="Neurolysin/TOP_dom2"/>
</dbReference>
<dbReference type="FunFam" id="3.40.390.10:FF:000006">
    <property type="entry name" value="Thimet oligopeptidase 1"/>
    <property type="match status" value="1"/>
</dbReference>
<dbReference type="OrthoDB" id="534666at2759"/>
<keyword evidence="3" id="KW-0963">Cytoplasm</keyword>